<dbReference type="AlphaFoldDB" id="A0A5B0ML46"/>
<proteinExistence type="predicted"/>
<gene>
    <name evidence="2" type="ORF">PGT21_021318</name>
</gene>
<accession>A0A5B0ML46</accession>
<sequence length="256" mass="27244">MLSSSHHLTLVTLVLAASWLARPTLAAVSCDANEFIDRNECARAVSQIVYEKAGNTLDRVSTKFAKLSGNCTILVGNPEKGVVTKQQIEAGFTSIFDQCKVNTGQVSLANSLFLQVQDHRLGYDSGDIESTTLICGLNTNAPLAINKDCQTAYNNIPVDKNGRLLGEDGQPTASVLKTFKTCTVLVYTTDNSTLIGTKSEIGSVVSKTINDCKGKSGVIGSPKGGAGINGLTVVKVRSSKECGDHRDTEGKYQSCY</sequence>
<comment type="caution">
    <text evidence="2">The sequence shown here is derived from an EMBL/GenBank/DDBJ whole genome shotgun (WGS) entry which is preliminary data.</text>
</comment>
<feature type="signal peptide" evidence="1">
    <location>
        <begin position="1"/>
        <end position="26"/>
    </location>
</feature>
<dbReference type="Proteomes" id="UP000324748">
    <property type="component" value="Unassembled WGS sequence"/>
</dbReference>
<organism evidence="2 3">
    <name type="scientific">Puccinia graminis f. sp. tritici</name>
    <dbReference type="NCBI Taxonomy" id="56615"/>
    <lineage>
        <taxon>Eukaryota</taxon>
        <taxon>Fungi</taxon>
        <taxon>Dikarya</taxon>
        <taxon>Basidiomycota</taxon>
        <taxon>Pucciniomycotina</taxon>
        <taxon>Pucciniomycetes</taxon>
        <taxon>Pucciniales</taxon>
        <taxon>Pucciniaceae</taxon>
        <taxon>Puccinia</taxon>
    </lineage>
</organism>
<keyword evidence="1" id="KW-0732">Signal</keyword>
<feature type="chain" id="PRO_5022727347" evidence="1">
    <location>
        <begin position="27"/>
        <end position="256"/>
    </location>
</feature>
<evidence type="ECO:0000313" key="2">
    <source>
        <dbReference type="EMBL" id="KAA1077827.1"/>
    </source>
</evidence>
<evidence type="ECO:0000313" key="3">
    <source>
        <dbReference type="Proteomes" id="UP000324748"/>
    </source>
</evidence>
<dbReference type="EMBL" id="VSWC01000144">
    <property type="protein sequence ID" value="KAA1077827.1"/>
    <property type="molecule type" value="Genomic_DNA"/>
</dbReference>
<reference evidence="2 3" key="1">
    <citation type="submission" date="2019-05" db="EMBL/GenBank/DDBJ databases">
        <title>Emergence of the Ug99 lineage of the wheat stem rust pathogen through somatic hybridization.</title>
        <authorList>
            <person name="Li F."/>
            <person name="Upadhyaya N.M."/>
            <person name="Sperschneider J."/>
            <person name="Matny O."/>
            <person name="Nguyen-Phuc H."/>
            <person name="Mago R."/>
            <person name="Raley C."/>
            <person name="Miller M.E."/>
            <person name="Silverstein K.A.T."/>
            <person name="Henningsen E."/>
            <person name="Hirsch C.D."/>
            <person name="Visser B."/>
            <person name="Pretorius Z.A."/>
            <person name="Steffenson B.J."/>
            <person name="Schwessinger B."/>
            <person name="Dodds P.N."/>
            <person name="Figueroa M."/>
        </authorList>
    </citation>
    <scope>NUCLEOTIDE SEQUENCE [LARGE SCALE GENOMIC DNA]</scope>
    <source>
        <strain evidence="2">21-0</strain>
    </source>
</reference>
<name>A0A5B0ML46_PUCGR</name>
<evidence type="ECO:0000256" key="1">
    <source>
        <dbReference type="SAM" id="SignalP"/>
    </source>
</evidence>
<keyword evidence="3" id="KW-1185">Reference proteome</keyword>
<dbReference type="OrthoDB" id="2497439at2759"/>
<protein>
    <submittedName>
        <fullName evidence="2">Uncharacterized protein</fullName>
    </submittedName>
</protein>